<dbReference type="WBParaSite" id="ASIM_0001497301-mRNA-1">
    <property type="protein sequence ID" value="ASIM_0001497301-mRNA-1"/>
    <property type="gene ID" value="ASIM_0001497301"/>
</dbReference>
<feature type="domain" description="START" evidence="4">
    <location>
        <begin position="249"/>
        <end position="492"/>
    </location>
</feature>
<dbReference type="EMBL" id="UYRR01031732">
    <property type="protein sequence ID" value="VDK52211.1"/>
    <property type="molecule type" value="Genomic_DNA"/>
</dbReference>
<dbReference type="SMART" id="SM00234">
    <property type="entry name" value="START"/>
    <property type="match status" value="1"/>
</dbReference>
<dbReference type="SMART" id="SM00233">
    <property type="entry name" value="PH"/>
    <property type="match status" value="1"/>
</dbReference>
<comment type="subcellular location">
    <subcellularLocation>
        <location evidence="1">Endoplasmic reticulum</location>
    </subcellularLocation>
</comment>
<gene>
    <name evidence="5" type="ORF">ASIM_LOCUS14383</name>
</gene>
<organism evidence="7">
    <name type="scientific">Anisakis simplex</name>
    <name type="common">Herring worm</name>
    <dbReference type="NCBI Taxonomy" id="6269"/>
    <lineage>
        <taxon>Eukaryota</taxon>
        <taxon>Metazoa</taxon>
        <taxon>Ecdysozoa</taxon>
        <taxon>Nematoda</taxon>
        <taxon>Chromadorea</taxon>
        <taxon>Rhabditida</taxon>
        <taxon>Spirurina</taxon>
        <taxon>Ascaridomorpha</taxon>
        <taxon>Ascaridoidea</taxon>
        <taxon>Anisakidae</taxon>
        <taxon>Anisakis</taxon>
        <taxon>Anisakis simplex complex</taxon>
    </lineage>
</organism>
<dbReference type="InterPro" id="IPR023393">
    <property type="entry name" value="START-like_dom_sf"/>
</dbReference>
<dbReference type="PANTHER" id="PTHR19308">
    <property type="entry name" value="PHOSPHATIDYLCHOLINE TRANSFER PROTEIN"/>
    <property type="match status" value="1"/>
</dbReference>
<dbReference type="Proteomes" id="UP000267096">
    <property type="component" value="Unassembled WGS sequence"/>
</dbReference>
<dbReference type="OrthoDB" id="2344588at2759"/>
<accession>A0A0M3K248</accession>
<proteinExistence type="predicted"/>
<dbReference type="InterPro" id="IPR001849">
    <property type="entry name" value="PH_domain"/>
</dbReference>
<dbReference type="PROSITE" id="PS50848">
    <property type="entry name" value="START"/>
    <property type="match status" value="1"/>
</dbReference>
<dbReference type="GO" id="GO:0035621">
    <property type="term" value="P:ER to Golgi ceramide transport"/>
    <property type="evidence" value="ECO:0007669"/>
    <property type="project" value="TreeGrafter"/>
</dbReference>
<name>A0A0M3K248_ANISI</name>
<reference evidence="5 6" key="2">
    <citation type="submission" date="2018-11" db="EMBL/GenBank/DDBJ databases">
        <authorList>
            <consortium name="Pathogen Informatics"/>
        </authorList>
    </citation>
    <scope>NUCLEOTIDE SEQUENCE [LARGE SCALE GENOMIC DNA]</scope>
</reference>
<evidence type="ECO:0000313" key="5">
    <source>
        <dbReference type="EMBL" id="VDK52211.1"/>
    </source>
</evidence>
<dbReference type="PANTHER" id="PTHR19308:SF53">
    <property type="entry name" value="CERAMIDE TRANSFER PROTEIN"/>
    <property type="match status" value="1"/>
</dbReference>
<dbReference type="InterPro" id="IPR002913">
    <property type="entry name" value="START_lipid-bd_dom"/>
</dbReference>
<evidence type="ECO:0000256" key="1">
    <source>
        <dbReference type="ARBA" id="ARBA00004240"/>
    </source>
</evidence>
<dbReference type="Gene3D" id="3.30.530.20">
    <property type="match status" value="1"/>
</dbReference>
<dbReference type="Pfam" id="PF00169">
    <property type="entry name" value="PH"/>
    <property type="match status" value="1"/>
</dbReference>
<dbReference type="InterPro" id="IPR011993">
    <property type="entry name" value="PH-like_dom_sf"/>
</dbReference>
<evidence type="ECO:0000313" key="7">
    <source>
        <dbReference type="WBParaSite" id="ASIM_0001497301-mRNA-1"/>
    </source>
</evidence>
<evidence type="ECO:0000259" key="4">
    <source>
        <dbReference type="PROSITE" id="PS50848"/>
    </source>
</evidence>
<reference evidence="7" key="1">
    <citation type="submission" date="2017-02" db="UniProtKB">
        <authorList>
            <consortium name="WormBaseParasite"/>
        </authorList>
    </citation>
    <scope>IDENTIFICATION</scope>
</reference>
<protein>
    <submittedName>
        <fullName evidence="7">Collagen type IV alpha-3-binding protein (inferred by orthology to a human protein)</fullName>
    </submittedName>
</protein>
<dbReference type="PROSITE" id="PS50003">
    <property type="entry name" value="PH_DOMAIN"/>
    <property type="match status" value="1"/>
</dbReference>
<dbReference type="InterPro" id="IPR051213">
    <property type="entry name" value="START_lipid_transfer"/>
</dbReference>
<evidence type="ECO:0000256" key="2">
    <source>
        <dbReference type="ARBA" id="ARBA00022824"/>
    </source>
</evidence>
<dbReference type="GO" id="GO:0008289">
    <property type="term" value="F:lipid binding"/>
    <property type="evidence" value="ECO:0007669"/>
    <property type="project" value="InterPro"/>
</dbReference>
<feature type="domain" description="PH" evidence="3">
    <location>
        <begin position="32"/>
        <end position="139"/>
    </location>
</feature>
<dbReference type="AlphaFoldDB" id="A0A0M3K248"/>
<dbReference type="SUPFAM" id="SSF50729">
    <property type="entry name" value="PH domain-like"/>
    <property type="match status" value="1"/>
</dbReference>
<dbReference type="SUPFAM" id="SSF55961">
    <property type="entry name" value="Bet v1-like"/>
    <property type="match status" value="1"/>
</dbReference>
<keyword evidence="2" id="KW-0256">Endoplasmic reticulum</keyword>
<dbReference type="Pfam" id="PF01852">
    <property type="entry name" value="START"/>
    <property type="match status" value="1"/>
</dbReference>
<sequence>MDDLVADDILFTPSSSLKDAEENRTSIPIFNESRISGILYKWTNYVLGWQPRYFELEDGVLVYYKNKTEKQFGSRGSITIQCALIAKAVLHLNIDGNIQDNEVDLCRFDIATNGVIWYLRAENRNAKNVWLNALNLYATELKERVRKLEDYRDLAARQRKRIEHRINESVMKCESSPNTDTNADQTSEELIRDDGLAFNATTSAIINDINILDKVVLGAISEVNVDECALSSSHFDGSTEAVGNVVSDDEQDWHDARDVSLDMKSDKDCTNKQLTTPSVDNCDDKRSKISPSGILTLPKNHLLSSEIESITMEQLRYAKAGVEEQGVSAREFIHFFFEPKYKMTWDETVEAVNVVESLSDDTVILHQVHKRVWPSAQRESLFWSHVREVSAYKDADACDLFITCNHDCERPDIPLKSTSNVRVGLTIAMVCETVIKEGCNKAKHQLNRNDIYCRVIYVAQVHPGGWVPSAALRVIYKREYPKFLRGFTKYVVKNLKSRQLCI</sequence>
<keyword evidence="6" id="KW-1185">Reference proteome</keyword>
<dbReference type="Gene3D" id="2.30.29.30">
    <property type="entry name" value="Pleckstrin-homology domain (PH domain)/Phosphotyrosine-binding domain (PTB)"/>
    <property type="match status" value="1"/>
</dbReference>
<evidence type="ECO:0000259" key="3">
    <source>
        <dbReference type="PROSITE" id="PS50003"/>
    </source>
</evidence>
<evidence type="ECO:0000313" key="6">
    <source>
        <dbReference type="Proteomes" id="UP000267096"/>
    </source>
</evidence>
<dbReference type="GO" id="GO:0005783">
    <property type="term" value="C:endoplasmic reticulum"/>
    <property type="evidence" value="ECO:0007669"/>
    <property type="project" value="UniProtKB-SubCell"/>
</dbReference>